<evidence type="ECO:0000256" key="3">
    <source>
        <dbReference type="ARBA" id="ARBA00013650"/>
    </source>
</evidence>
<evidence type="ECO:0000256" key="11">
    <source>
        <dbReference type="PIRSR" id="PIRSR600223-1"/>
    </source>
</evidence>
<comment type="subcellular location">
    <subcellularLocation>
        <location evidence="1">Mitochondrion inner membrane</location>
        <topology evidence="1">Single-pass membrane protein</topology>
    </subcellularLocation>
</comment>
<keyword evidence="5" id="KW-0812">Transmembrane</keyword>
<comment type="caution">
    <text evidence="13">The sequence shown here is derived from an EMBL/GenBank/DDBJ whole genome shotgun (WGS) entry which is preliminary data.</text>
</comment>
<feature type="domain" description="Peptidase S26" evidence="12">
    <location>
        <begin position="114"/>
        <end position="142"/>
    </location>
</feature>
<evidence type="ECO:0000259" key="12">
    <source>
        <dbReference type="Pfam" id="PF10502"/>
    </source>
</evidence>
<dbReference type="InterPro" id="IPR019757">
    <property type="entry name" value="Pept_S26A_signal_pept_1_Lys-AS"/>
</dbReference>
<dbReference type="PRINTS" id="PR00727">
    <property type="entry name" value="LEADERPTASE"/>
</dbReference>
<sequence>MGTYSHLWSIAKKNVMAVVLGITISDRYVTFVSVTGESMHPTFTAADSALQGIAISICTYRAGMDTERRCLDKYKFSHGDVVLFKCPSNHEELFVKRLIALPGEWVQLPGSPKVTKIPEGHCWVEGDNAARSRDSRAFGPVSCFFSNPASVPLSGLIITSWLNENY</sequence>
<dbReference type="Proteomes" id="UP000095767">
    <property type="component" value="Unassembled WGS sequence"/>
</dbReference>
<dbReference type="PANTHER" id="PTHR46041:SF2">
    <property type="entry name" value="MITOCHONDRIAL INNER MEMBRANE PROTEASE SUBUNIT 2"/>
    <property type="match status" value="1"/>
</dbReference>
<dbReference type="InterPro" id="IPR019533">
    <property type="entry name" value="Peptidase_S26"/>
</dbReference>
<dbReference type="CDD" id="cd06530">
    <property type="entry name" value="S26_SPase_I"/>
    <property type="match status" value="1"/>
</dbReference>
<evidence type="ECO:0000256" key="6">
    <source>
        <dbReference type="ARBA" id="ARBA00022792"/>
    </source>
</evidence>
<dbReference type="SUPFAM" id="SSF51306">
    <property type="entry name" value="LexA/Signal peptidase"/>
    <property type="match status" value="1"/>
</dbReference>
<dbReference type="AlphaFoldDB" id="A0A1E5W3T6"/>
<keyword evidence="14" id="KW-1185">Reference proteome</keyword>
<accession>A0A1E5W3T6</accession>
<proteinExistence type="inferred from homology"/>
<feature type="active site" evidence="11">
    <location>
        <position position="96"/>
    </location>
</feature>
<keyword evidence="8" id="KW-1133">Transmembrane helix</keyword>
<organism evidence="13 14">
    <name type="scientific">Dichanthelium oligosanthes</name>
    <dbReference type="NCBI Taxonomy" id="888268"/>
    <lineage>
        <taxon>Eukaryota</taxon>
        <taxon>Viridiplantae</taxon>
        <taxon>Streptophyta</taxon>
        <taxon>Embryophyta</taxon>
        <taxon>Tracheophyta</taxon>
        <taxon>Spermatophyta</taxon>
        <taxon>Magnoliopsida</taxon>
        <taxon>Liliopsida</taxon>
        <taxon>Poales</taxon>
        <taxon>Poaceae</taxon>
        <taxon>PACMAD clade</taxon>
        <taxon>Panicoideae</taxon>
        <taxon>Panicodae</taxon>
        <taxon>Paniceae</taxon>
        <taxon>Dichantheliinae</taxon>
        <taxon>Dichanthelium</taxon>
    </lineage>
</organism>
<evidence type="ECO:0000256" key="8">
    <source>
        <dbReference type="ARBA" id="ARBA00022989"/>
    </source>
</evidence>
<dbReference type="GO" id="GO:0042720">
    <property type="term" value="C:mitochondrial inner membrane peptidase complex"/>
    <property type="evidence" value="ECO:0007669"/>
    <property type="project" value="InterPro"/>
</dbReference>
<dbReference type="OrthoDB" id="9996127at2759"/>
<evidence type="ECO:0000256" key="1">
    <source>
        <dbReference type="ARBA" id="ARBA00004434"/>
    </source>
</evidence>
<gene>
    <name evidence="13" type="ORF">BAE44_0006922</name>
</gene>
<comment type="similarity">
    <text evidence="2">Belongs to the peptidase S26 family. IMP2 subfamily.</text>
</comment>
<evidence type="ECO:0000256" key="10">
    <source>
        <dbReference type="ARBA" id="ARBA00023136"/>
    </source>
</evidence>
<evidence type="ECO:0000256" key="7">
    <source>
        <dbReference type="ARBA" id="ARBA00022801"/>
    </source>
</evidence>
<dbReference type="PANTHER" id="PTHR46041">
    <property type="entry name" value="MITOCHONDRIAL INNER MEMBRANE PROTEASE SUBUNIT 2"/>
    <property type="match status" value="1"/>
</dbReference>
<dbReference type="GO" id="GO:0006465">
    <property type="term" value="P:signal peptide processing"/>
    <property type="evidence" value="ECO:0007669"/>
    <property type="project" value="InterPro"/>
</dbReference>
<dbReference type="STRING" id="888268.A0A1E5W3T6"/>
<dbReference type="Gene3D" id="2.10.109.10">
    <property type="entry name" value="Umud Fragment, subunit A"/>
    <property type="match status" value="1"/>
</dbReference>
<keyword evidence="10" id="KW-0472">Membrane</keyword>
<keyword evidence="6" id="KW-0999">Mitochondrion inner membrane</keyword>
<dbReference type="GO" id="GO:0006627">
    <property type="term" value="P:protein processing involved in protein targeting to mitochondrion"/>
    <property type="evidence" value="ECO:0007669"/>
    <property type="project" value="InterPro"/>
</dbReference>
<protein>
    <recommendedName>
        <fullName evidence="3">Mitochondrial inner membrane protease subunit 2</fullName>
    </recommendedName>
</protein>
<feature type="active site" evidence="11">
    <location>
        <position position="38"/>
    </location>
</feature>
<dbReference type="InterPro" id="IPR000223">
    <property type="entry name" value="Pept_S26A_signal_pept_1"/>
</dbReference>
<reference evidence="13 14" key="1">
    <citation type="submission" date="2016-09" db="EMBL/GenBank/DDBJ databases">
        <title>The draft genome of Dichanthelium oligosanthes: A C3 panicoid grass species.</title>
        <authorList>
            <person name="Studer A.J."/>
            <person name="Schnable J.C."/>
            <person name="Brutnell T.P."/>
        </authorList>
    </citation>
    <scope>NUCLEOTIDE SEQUENCE [LARGE SCALE GENOMIC DNA]</scope>
    <source>
        <strain evidence="14">cv. Kellogg 1175</strain>
        <tissue evidence="13">Leaf</tissue>
    </source>
</reference>
<dbReference type="PROSITE" id="PS00760">
    <property type="entry name" value="SPASE_I_2"/>
    <property type="match status" value="1"/>
</dbReference>
<evidence type="ECO:0000313" key="14">
    <source>
        <dbReference type="Proteomes" id="UP000095767"/>
    </source>
</evidence>
<keyword evidence="4" id="KW-0645">Protease</keyword>
<dbReference type="InterPro" id="IPR037730">
    <property type="entry name" value="IMP2"/>
</dbReference>
<evidence type="ECO:0000313" key="13">
    <source>
        <dbReference type="EMBL" id="OEL32059.1"/>
    </source>
</evidence>
<dbReference type="EMBL" id="LWDX02022156">
    <property type="protein sequence ID" value="OEL32059.1"/>
    <property type="molecule type" value="Genomic_DNA"/>
</dbReference>
<dbReference type="Pfam" id="PF10502">
    <property type="entry name" value="Peptidase_S26"/>
    <property type="match status" value="2"/>
</dbReference>
<feature type="domain" description="Peptidase S26" evidence="12">
    <location>
        <begin position="9"/>
        <end position="108"/>
    </location>
</feature>
<evidence type="ECO:0000256" key="9">
    <source>
        <dbReference type="ARBA" id="ARBA00023128"/>
    </source>
</evidence>
<keyword evidence="7" id="KW-0378">Hydrolase</keyword>
<name>A0A1E5W3T6_9POAL</name>
<dbReference type="GO" id="GO:0004252">
    <property type="term" value="F:serine-type endopeptidase activity"/>
    <property type="evidence" value="ECO:0007669"/>
    <property type="project" value="InterPro"/>
</dbReference>
<evidence type="ECO:0000256" key="2">
    <source>
        <dbReference type="ARBA" id="ARBA00007066"/>
    </source>
</evidence>
<evidence type="ECO:0000256" key="4">
    <source>
        <dbReference type="ARBA" id="ARBA00022670"/>
    </source>
</evidence>
<evidence type="ECO:0000256" key="5">
    <source>
        <dbReference type="ARBA" id="ARBA00022692"/>
    </source>
</evidence>
<dbReference type="InterPro" id="IPR036286">
    <property type="entry name" value="LexA/Signal_pep-like_sf"/>
</dbReference>
<keyword evidence="9" id="KW-0496">Mitochondrion</keyword>